<evidence type="ECO:0000313" key="8">
    <source>
        <dbReference type="Proteomes" id="UP000765509"/>
    </source>
</evidence>
<dbReference type="InterPro" id="IPR012337">
    <property type="entry name" value="RNaseH-like_sf"/>
</dbReference>
<dbReference type="InterPro" id="IPR008906">
    <property type="entry name" value="HATC_C_dom"/>
</dbReference>
<dbReference type="PANTHER" id="PTHR46481:SF10">
    <property type="entry name" value="ZINC FINGER BED DOMAIN-CONTAINING PROTEIN 39"/>
    <property type="match status" value="1"/>
</dbReference>
<evidence type="ECO:0000256" key="3">
    <source>
        <dbReference type="ARBA" id="ARBA00022771"/>
    </source>
</evidence>
<reference evidence="7" key="1">
    <citation type="submission" date="2021-03" db="EMBL/GenBank/DDBJ databases">
        <title>Draft genome sequence of rust myrtle Austropuccinia psidii MF-1, a brazilian biotype.</title>
        <authorList>
            <person name="Quecine M.C."/>
            <person name="Pachon D.M.R."/>
            <person name="Bonatelli M.L."/>
            <person name="Correr F.H."/>
            <person name="Franceschini L.M."/>
            <person name="Leite T.F."/>
            <person name="Margarido G.R.A."/>
            <person name="Almeida C.A."/>
            <person name="Ferrarezi J.A."/>
            <person name="Labate C.A."/>
        </authorList>
    </citation>
    <scope>NUCLEOTIDE SEQUENCE</scope>
    <source>
        <strain evidence="7">MF-1</strain>
    </source>
</reference>
<dbReference type="AlphaFoldDB" id="A0A9Q3CL49"/>
<dbReference type="InterPro" id="IPR052035">
    <property type="entry name" value="ZnF_BED_domain_contain"/>
</dbReference>
<dbReference type="Proteomes" id="UP000765509">
    <property type="component" value="Unassembled WGS sequence"/>
</dbReference>
<evidence type="ECO:0000313" key="7">
    <source>
        <dbReference type="EMBL" id="MBW0484845.1"/>
    </source>
</evidence>
<gene>
    <name evidence="7" type="ORF">O181_024560</name>
</gene>
<dbReference type="PANTHER" id="PTHR46481">
    <property type="entry name" value="ZINC FINGER BED DOMAIN-CONTAINING PROTEIN 4"/>
    <property type="match status" value="1"/>
</dbReference>
<evidence type="ECO:0000256" key="1">
    <source>
        <dbReference type="ARBA" id="ARBA00004123"/>
    </source>
</evidence>
<keyword evidence="4" id="KW-0862">Zinc</keyword>
<evidence type="ECO:0000256" key="4">
    <source>
        <dbReference type="ARBA" id="ARBA00022833"/>
    </source>
</evidence>
<proteinExistence type="predicted"/>
<evidence type="ECO:0000259" key="6">
    <source>
        <dbReference type="Pfam" id="PF05699"/>
    </source>
</evidence>
<name>A0A9Q3CL49_9BASI</name>
<evidence type="ECO:0000256" key="5">
    <source>
        <dbReference type="ARBA" id="ARBA00023242"/>
    </source>
</evidence>
<protein>
    <recommendedName>
        <fullName evidence="6">HAT C-terminal dimerisation domain-containing protein</fullName>
    </recommendedName>
</protein>
<evidence type="ECO:0000256" key="2">
    <source>
        <dbReference type="ARBA" id="ARBA00022723"/>
    </source>
</evidence>
<dbReference type="EMBL" id="AVOT02007873">
    <property type="protein sequence ID" value="MBW0484845.1"/>
    <property type="molecule type" value="Genomic_DNA"/>
</dbReference>
<dbReference type="GO" id="GO:0046983">
    <property type="term" value="F:protein dimerization activity"/>
    <property type="evidence" value="ECO:0007669"/>
    <property type="project" value="InterPro"/>
</dbReference>
<keyword evidence="3" id="KW-0863">Zinc-finger</keyword>
<comment type="subcellular location">
    <subcellularLocation>
        <location evidence="1">Nucleus</location>
    </subcellularLocation>
</comment>
<dbReference type="Pfam" id="PF05699">
    <property type="entry name" value="Dimer_Tnp_hAT"/>
    <property type="match status" value="1"/>
</dbReference>
<sequence length="588" mass="66704">MATTASQLYFECKQKLIDEVANLPSETPLCGAIDCWTTKDQTESYLAIVLQWINPIDYVFRKTLVAFESIHGAHSGEALSWTLWEALSERGMIKQLYSITGDNAGNNNTMMGHLQRKFHGINIIWDRDQRFHQCACHILNLVAKDFLLYMGQLTDEDYNFFDDYLLTNKVTLEDSDNEATPSVQDVQASIKSIKKSSGQSQRKLCSRPLNQATLETQDKSSDLALLRGDESDNTGECDIPELGTVMAPPGNKTVVRLLRDLCTHICGSSKQRDLFIAAWNKTRDPKLLPISIPMTRWNFFLKQLQRAHKLKLSIQLYTNTPQTNKYHLSEETWSAMEYMEPILLMFEQSCNVFQSKAPTKHLVLPYYQVIMNRLKHYASVSPHTWRRACEAAHSKLKKYFDYEMATNDTLIATLFNPKYREGIFKQLGVSSSCAKEVIDLLAGECAQLRINDGDDDLVNNGPPSSDNLSEPENFGLLKHLKEPPIEASYDVLQSQGDELASYLQNDHPMAKGKHIIDYWKRQILCGNYPKLGKLALRYLSIPASSASVERVFSHSGRLKCPTRASLGARTIAHLTCLKEWLNDESPPF</sequence>
<keyword evidence="8" id="KW-1185">Reference proteome</keyword>
<comment type="caution">
    <text evidence="7">The sequence shown here is derived from an EMBL/GenBank/DDBJ whole genome shotgun (WGS) entry which is preliminary data.</text>
</comment>
<feature type="domain" description="HAT C-terminal dimerisation" evidence="6">
    <location>
        <begin position="498"/>
        <end position="581"/>
    </location>
</feature>
<dbReference type="GO" id="GO:0008270">
    <property type="term" value="F:zinc ion binding"/>
    <property type="evidence" value="ECO:0007669"/>
    <property type="project" value="UniProtKB-KW"/>
</dbReference>
<accession>A0A9Q3CL49</accession>
<organism evidence="7 8">
    <name type="scientific">Austropuccinia psidii MF-1</name>
    <dbReference type="NCBI Taxonomy" id="1389203"/>
    <lineage>
        <taxon>Eukaryota</taxon>
        <taxon>Fungi</taxon>
        <taxon>Dikarya</taxon>
        <taxon>Basidiomycota</taxon>
        <taxon>Pucciniomycotina</taxon>
        <taxon>Pucciniomycetes</taxon>
        <taxon>Pucciniales</taxon>
        <taxon>Sphaerophragmiaceae</taxon>
        <taxon>Austropuccinia</taxon>
    </lineage>
</organism>
<dbReference type="SUPFAM" id="SSF53098">
    <property type="entry name" value="Ribonuclease H-like"/>
    <property type="match status" value="1"/>
</dbReference>
<dbReference type="GO" id="GO:0005634">
    <property type="term" value="C:nucleus"/>
    <property type="evidence" value="ECO:0007669"/>
    <property type="project" value="UniProtKB-SubCell"/>
</dbReference>
<keyword evidence="2" id="KW-0479">Metal-binding</keyword>
<dbReference type="OrthoDB" id="1607513at2759"/>
<keyword evidence="5" id="KW-0539">Nucleus</keyword>